<comment type="function">
    <text evidence="10">Catalyzes the reversible formation of acyl-phosphate (acyl-PO(4)) from acyl-[acyl-carrier-protein] (acyl-ACP). This enzyme utilizes acyl-ACP as fatty acyl donor, but not acyl-CoA.</text>
</comment>
<dbReference type="Pfam" id="PF02504">
    <property type="entry name" value="FA_synthesis"/>
    <property type="match status" value="1"/>
</dbReference>
<organism evidence="11 12">
    <name type="scientific">Congzhengia minquanensis</name>
    <dbReference type="NCBI Taxonomy" id="2763657"/>
    <lineage>
        <taxon>Bacteria</taxon>
        <taxon>Bacillati</taxon>
        <taxon>Bacillota</taxon>
        <taxon>Clostridia</taxon>
        <taxon>Eubacteriales</taxon>
        <taxon>Oscillospiraceae</taxon>
        <taxon>Congzhengia</taxon>
    </lineage>
</organism>
<dbReference type="SUPFAM" id="SSF53659">
    <property type="entry name" value="Isocitrate/Isopropylmalate dehydrogenase-like"/>
    <property type="match status" value="1"/>
</dbReference>
<dbReference type="HAMAP" id="MF_00019">
    <property type="entry name" value="PlsX"/>
    <property type="match status" value="1"/>
</dbReference>
<evidence type="ECO:0000256" key="3">
    <source>
        <dbReference type="ARBA" id="ARBA00022516"/>
    </source>
</evidence>
<keyword evidence="3 10" id="KW-0444">Lipid biosynthesis</keyword>
<dbReference type="InterPro" id="IPR003664">
    <property type="entry name" value="FA_synthesis"/>
</dbReference>
<evidence type="ECO:0000256" key="9">
    <source>
        <dbReference type="ARBA" id="ARBA00046608"/>
    </source>
</evidence>
<dbReference type="GO" id="GO:0006633">
    <property type="term" value="P:fatty acid biosynthetic process"/>
    <property type="evidence" value="ECO:0007669"/>
    <property type="project" value="UniProtKB-UniRule"/>
</dbReference>
<keyword evidence="6 10" id="KW-0594">Phospholipid biosynthesis</keyword>
<dbReference type="RefSeq" id="WP_249310670.1">
    <property type="nucleotide sequence ID" value="NZ_JACRSU010000001.1"/>
</dbReference>
<comment type="subcellular location">
    <subcellularLocation>
        <location evidence="10">Cytoplasm</location>
    </subcellularLocation>
    <text evidence="10">Associated with the membrane possibly through PlsY.</text>
</comment>
<evidence type="ECO:0000313" key="11">
    <source>
        <dbReference type="EMBL" id="MBC8539514.1"/>
    </source>
</evidence>
<dbReference type="AlphaFoldDB" id="A0A926DKQ0"/>
<keyword evidence="4 10" id="KW-0808">Transferase</keyword>
<protein>
    <recommendedName>
        <fullName evidence="8 10">Phosphate acyltransferase</fullName>
        <ecNumber evidence="8 10">2.3.1.274</ecNumber>
    </recommendedName>
    <alternativeName>
        <fullName evidence="10">Acyl-ACP phosphotransacylase</fullName>
    </alternativeName>
    <alternativeName>
        <fullName evidence="10">Acyl-[acyl-carrier-protein]--phosphate acyltransferase</fullName>
    </alternativeName>
    <alternativeName>
        <fullName evidence="10">Phosphate-acyl-ACP acyltransferase</fullName>
    </alternativeName>
</protein>
<evidence type="ECO:0000256" key="8">
    <source>
        <dbReference type="ARBA" id="ARBA00024069"/>
    </source>
</evidence>
<keyword evidence="5 10" id="KW-0443">Lipid metabolism</keyword>
<evidence type="ECO:0000256" key="6">
    <source>
        <dbReference type="ARBA" id="ARBA00023209"/>
    </source>
</evidence>
<dbReference type="Proteomes" id="UP000611762">
    <property type="component" value="Unassembled WGS sequence"/>
</dbReference>
<name>A0A926DKQ0_9FIRM</name>
<keyword evidence="11" id="KW-0012">Acyltransferase</keyword>
<comment type="pathway">
    <text evidence="10">Lipid metabolism; phospholipid metabolism.</text>
</comment>
<dbReference type="PANTHER" id="PTHR30100:SF1">
    <property type="entry name" value="PHOSPHATE ACYLTRANSFERASE"/>
    <property type="match status" value="1"/>
</dbReference>
<evidence type="ECO:0000256" key="7">
    <source>
        <dbReference type="ARBA" id="ARBA00023264"/>
    </source>
</evidence>
<dbReference type="GO" id="GO:0008654">
    <property type="term" value="P:phospholipid biosynthetic process"/>
    <property type="evidence" value="ECO:0007669"/>
    <property type="project" value="UniProtKB-KW"/>
</dbReference>
<comment type="subunit">
    <text evidence="9 10">Homodimer. Probably interacts with PlsY.</text>
</comment>
<dbReference type="GO" id="GO:0043811">
    <property type="term" value="F:phosphate:acyl-[acyl carrier protein] acyltransferase activity"/>
    <property type="evidence" value="ECO:0007669"/>
    <property type="project" value="UniProtKB-UniRule"/>
</dbReference>
<comment type="similarity">
    <text evidence="10">Belongs to the PlsX family.</text>
</comment>
<evidence type="ECO:0000256" key="10">
    <source>
        <dbReference type="HAMAP-Rule" id="MF_00019"/>
    </source>
</evidence>
<keyword evidence="2 10" id="KW-0963">Cytoplasm</keyword>
<accession>A0A926DKQ0</accession>
<keyword evidence="7 10" id="KW-1208">Phospholipid metabolism</keyword>
<gene>
    <name evidence="10 11" type="primary">plsX</name>
    <name evidence="11" type="ORF">H8698_00805</name>
</gene>
<dbReference type="GO" id="GO:0005737">
    <property type="term" value="C:cytoplasm"/>
    <property type="evidence" value="ECO:0007669"/>
    <property type="project" value="UniProtKB-SubCell"/>
</dbReference>
<proteinExistence type="inferred from homology"/>
<evidence type="ECO:0000256" key="4">
    <source>
        <dbReference type="ARBA" id="ARBA00022679"/>
    </source>
</evidence>
<dbReference type="PIRSF" id="PIRSF002465">
    <property type="entry name" value="Phsphlp_syn_PlsX"/>
    <property type="match status" value="1"/>
</dbReference>
<keyword evidence="12" id="KW-1185">Reference proteome</keyword>
<dbReference type="EMBL" id="JACRSU010000001">
    <property type="protein sequence ID" value="MBC8539514.1"/>
    <property type="molecule type" value="Genomic_DNA"/>
</dbReference>
<dbReference type="NCBIfam" id="TIGR00182">
    <property type="entry name" value="plsX"/>
    <property type="match status" value="1"/>
</dbReference>
<sequence>MRIAVDAFGGDNAPDEIVKGSVQAVLNLNCEIILVGDETILKNKLAQAGYSGSKITIQHASEVIDGEDAPVDAVRHKKDSSMMVALSLCKNGEADAVVSAGNTGAYFAGAFHVLGRIKGIRRPALTAFMPTVNNTKSVIMDVGANADCKPENLEQFAQMGSLYAEKILGIQNPKVYLVNIGTEEHKGNELSQKAHALMKENKNINFCGNIESRELTAGFADVIICDGFTGNIILKAIEGTASALFGLIKKSFMKTLATKISALMMKPHIKELKSMLDYSEYGGVPLLGIDGVVIKAHGSSDAKAFENAVRSAVVFSETGLNADLKALYAQQQDQDAAKM</sequence>
<comment type="caution">
    <text evidence="11">The sequence shown here is derived from an EMBL/GenBank/DDBJ whole genome shotgun (WGS) entry which is preliminary data.</text>
</comment>
<evidence type="ECO:0000256" key="2">
    <source>
        <dbReference type="ARBA" id="ARBA00022490"/>
    </source>
</evidence>
<comment type="catalytic activity">
    <reaction evidence="1 10">
        <text>a fatty acyl-[ACP] + phosphate = an acyl phosphate + holo-[ACP]</text>
        <dbReference type="Rhea" id="RHEA:42292"/>
        <dbReference type="Rhea" id="RHEA-COMP:9685"/>
        <dbReference type="Rhea" id="RHEA-COMP:14125"/>
        <dbReference type="ChEBI" id="CHEBI:43474"/>
        <dbReference type="ChEBI" id="CHEBI:59918"/>
        <dbReference type="ChEBI" id="CHEBI:64479"/>
        <dbReference type="ChEBI" id="CHEBI:138651"/>
        <dbReference type="EC" id="2.3.1.274"/>
    </reaction>
</comment>
<evidence type="ECO:0000313" key="12">
    <source>
        <dbReference type="Proteomes" id="UP000611762"/>
    </source>
</evidence>
<reference evidence="11" key="1">
    <citation type="submission" date="2020-08" db="EMBL/GenBank/DDBJ databases">
        <title>Genome public.</title>
        <authorList>
            <person name="Liu C."/>
            <person name="Sun Q."/>
        </authorList>
    </citation>
    <scope>NUCLEOTIDE SEQUENCE</scope>
    <source>
        <strain evidence="11">H8</strain>
    </source>
</reference>
<dbReference type="EC" id="2.3.1.274" evidence="8 10"/>
<dbReference type="InterPro" id="IPR012281">
    <property type="entry name" value="Phospholipid_synth_PlsX-like"/>
</dbReference>
<evidence type="ECO:0000256" key="5">
    <source>
        <dbReference type="ARBA" id="ARBA00023098"/>
    </source>
</evidence>
<dbReference type="PANTHER" id="PTHR30100">
    <property type="entry name" value="FATTY ACID/PHOSPHOLIPID SYNTHESIS PROTEIN PLSX"/>
    <property type="match status" value="1"/>
</dbReference>
<evidence type="ECO:0000256" key="1">
    <source>
        <dbReference type="ARBA" id="ARBA00001232"/>
    </source>
</evidence>
<dbReference type="Gene3D" id="3.40.718.10">
    <property type="entry name" value="Isopropylmalate Dehydrogenase"/>
    <property type="match status" value="1"/>
</dbReference>